<sequence length="196" mass="23084">QGNLPRHSINLSRIPPTSLELHQLAHTFISPEFHQIIQSSTKWSRKSTSLSRVQPTCPHFHQLVQNSTNSSTVPSIFPDFYQLRQALSLLFLNRKQWWNYRQFGETLDKQVEVWESWWNCFHQRPPACPEFHQVVQSSTKLSTVPPNFPHFHQLPRVPPTYPEFHHCFLLENKIQFPRSLCECLSYSQLNISMSFS</sequence>
<reference evidence="2" key="1">
    <citation type="journal article" date="2016" name="Nature">
        <title>Genome evolution in the allotetraploid frog Xenopus laevis.</title>
        <authorList>
            <person name="Session A.M."/>
            <person name="Uno Y."/>
            <person name="Kwon T."/>
            <person name="Chapman J.A."/>
            <person name="Toyoda A."/>
            <person name="Takahashi S."/>
            <person name="Fukui A."/>
            <person name="Hikosaka A."/>
            <person name="Suzuki A."/>
            <person name="Kondo M."/>
            <person name="van Heeringen S.J."/>
            <person name="Quigley I."/>
            <person name="Heinz S."/>
            <person name="Ogino H."/>
            <person name="Ochi H."/>
            <person name="Hellsten U."/>
            <person name="Lyons J.B."/>
            <person name="Simakov O."/>
            <person name="Putnam N."/>
            <person name="Stites J."/>
            <person name="Kuroki Y."/>
            <person name="Tanaka T."/>
            <person name="Michiue T."/>
            <person name="Watanabe M."/>
            <person name="Bogdanovic O."/>
            <person name="Lister R."/>
            <person name="Georgiou G."/>
            <person name="Paranjpe S.S."/>
            <person name="van Kruijsbergen I."/>
            <person name="Shu S."/>
            <person name="Carlson J."/>
            <person name="Kinoshita T."/>
            <person name="Ohta Y."/>
            <person name="Mawaribuchi S."/>
            <person name="Jenkins J."/>
            <person name="Grimwood J."/>
            <person name="Schmutz J."/>
            <person name="Mitros T."/>
            <person name="Mozaffari S.V."/>
            <person name="Suzuki Y."/>
            <person name="Haramoto Y."/>
            <person name="Yamamoto T.S."/>
            <person name="Takagi C."/>
            <person name="Heald R."/>
            <person name="Miller K."/>
            <person name="Haudenschild C."/>
            <person name="Kitzman J."/>
            <person name="Nakayama T."/>
            <person name="Izutsu Y."/>
            <person name="Robert J."/>
            <person name="Fortriede J."/>
            <person name="Burns K."/>
            <person name="Lotay V."/>
            <person name="Karimi K."/>
            <person name="Yasuoka Y."/>
            <person name="Dichmann D.S."/>
            <person name="Flajnik M.F."/>
            <person name="Houston D.W."/>
            <person name="Shendure J."/>
            <person name="DuPasquier L."/>
            <person name="Vize P.D."/>
            <person name="Zorn A.M."/>
            <person name="Ito M."/>
            <person name="Marcotte E.M."/>
            <person name="Wallingford J.B."/>
            <person name="Ito Y."/>
            <person name="Asashima M."/>
            <person name="Ueno N."/>
            <person name="Matsuda Y."/>
            <person name="Veenstra G.J."/>
            <person name="Fujiyama A."/>
            <person name="Harland R.M."/>
            <person name="Taira M."/>
            <person name="Rokhsar D.S."/>
        </authorList>
    </citation>
    <scope>NUCLEOTIDE SEQUENCE [LARGE SCALE GENOMIC DNA]</scope>
    <source>
        <strain evidence="2">J</strain>
    </source>
</reference>
<evidence type="ECO:0000313" key="2">
    <source>
        <dbReference type="Proteomes" id="UP000694892"/>
    </source>
</evidence>
<name>A0A974CUH2_XENLA</name>
<dbReference type="Proteomes" id="UP000694892">
    <property type="component" value="Chromosome 5L"/>
</dbReference>
<dbReference type="EMBL" id="CM004474">
    <property type="protein sequence ID" value="OCT79687.1"/>
    <property type="molecule type" value="Genomic_DNA"/>
</dbReference>
<evidence type="ECO:0000313" key="1">
    <source>
        <dbReference type="EMBL" id="OCT79687.1"/>
    </source>
</evidence>
<organism evidence="1 2">
    <name type="scientific">Xenopus laevis</name>
    <name type="common">African clawed frog</name>
    <dbReference type="NCBI Taxonomy" id="8355"/>
    <lineage>
        <taxon>Eukaryota</taxon>
        <taxon>Metazoa</taxon>
        <taxon>Chordata</taxon>
        <taxon>Craniata</taxon>
        <taxon>Vertebrata</taxon>
        <taxon>Euteleostomi</taxon>
        <taxon>Amphibia</taxon>
        <taxon>Batrachia</taxon>
        <taxon>Anura</taxon>
        <taxon>Pipoidea</taxon>
        <taxon>Pipidae</taxon>
        <taxon>Xenopodinae</taxon>
        <taxon>Xenopus</taxon>
        <taxon>Xenopus</taxon>
    </lineage>
</organism>
<protein>
    <submittedName>
        <fullName evidence="1">Uncharacterized protein</fullName>
    </submittedName>
</protein>
<feature type="non-terminal residue" evidence="1">
    <location>
        <position position="1"/>
    </location>
</feature>
<dbReference type="AlphaFoldDB" id="A0A974CUH2"/>
<accession>A0A974CUH2</accession>
<proteinExistence type="predicted"/>
<gene>
    <name evidence="1" type="ORF">XELAEV_18026495mg</name>
</gene>